<comment type="subcellular location">
    <subcellularLocation>
        <location evidence="1">Cell membrane</location>
        <topology evidence="1">Multi-pass membrane protein</topology>
    </subcellularLocation>
</comment>
<comment type="caution">
    <text evidence="10">The sequence shown here is derived from an EMBL/GenBank/DDBJ whole genome shotgun (WGS) entry which is preliminary data.</text>
</comment>
<evidence type="ECO:0000256" key="8">
    <source>
        <dbReference type="SAM" id="Phobius"/>
    </source>
</evidence>
<evidence type="ECO:0000256" key="6">
    <source>
        <dbReference type="ARBA" id="ARBA00023136"/>
    </source>
</evidence>
<feature type="region of interest" description="Disordered" evidence="7">
    <location>
        <begin position="41"/>
        <end position="62"/>
    </location>
</feature>
<keyword evidence="6 8" id="KW-0472">Membrane</keyword>
<feature type="transmembrane region" description="Helical" evidence="8">
    <location>
        <begin position="303"/>
        <end position="322"/>
    </location>
</feature>
<dbReference type="Pfam" id="PF19053">
    <property type="entry name" value="EccD"/>
    <property type="match status" value="1"/>
</dbReference>
<keyword evidence="3" id="KW-1003">Cell membrane</keyword>
<dbReference type="Gene3D" id="3.10.20.90">
    <property type="entry name" value="Phosphatidylinositol 3-kinase Catalytic Subunit, Chain A, domain 1"/>
    <property type="match status" value="1"/>
</dbReference>
<dbReference type="InterPro" id="IPR044049">
    <property type="entry name" value="EccD_transm"/>
</dbReference>
<feature type="transmembrane region" description="Helical" evidence="8">
    <location>
        <begin position="415"/>
        <end position="437"/>
    </location>
</feature>
<evidence type="ECO:0000256" key="5">
    <source>
        <dbReference type="ARBA" id="ARBA00022989"/>
    </source>
</evidence>
<dbReference type="Proteomes" id="UP001250214">
    <property type="component" value="Unassembled WGS sequence"/>
</dbReference>
<evidence type="ECO:0000256" key="7">
    <source>
        <dbReference type="SAM" id="MobiDB-lite"/>
    </source>
</evidence>
<feature type="domain" description="EccD-like transmembrane" evidence="9">
    <location>
        <begin position="113"/>
        <end position="443"/>
    </location>
</feature>
<feature type="transmembrane region" description="Helical" evidence="8">
    <location>
        <begin position="170"/>
        <end position="191"/>
    </location>
</feature>
<proteinExistence type="inferred from homology"/>
<keyword evidence="4 8" id="KW-0812">Transmembrane</keyword>
<feature type="transmembrane region" description="Helical" evidence="8">
    <location>
        <begin position="224"/>
        <end position="245"/>
    </location>
</feature>
<feature type="transmembrane region" description="Helical" evidence="8">
    <location>
        <begin position="251"/>
        <end position="270"/>
    </location>
</feature>
<organism evidence="10 11">
    <name type="scientific">Lipingzhangella rawalii</name>
    <dbReference type="NCBI Taxonomy" id="2055835"/>
    <lineage>
        <taxon>Bacteria</taxon>
        <taxon>Bacillati</taxon>
        <taxon>Actinomycetota</taxon>
        <taxon>Actinomycetes</taxon>
        <taxon>Streptosporangiales</taxon>
        <taxon>Nocardiopsidaceae</taxon>
        <taxon>Lipingzhangella</taxon>
    </lineage>
</organism>
<dbReference type="NCBIfam" id="TIGR03920">
    <property type="entry name" value="T7SS_EccD"/>
    <property type="match status" value="1"/>
</dbReference>
<dbReference type="Pfam" id="PF08817">
    <property type="entry name" value="YukD"/>
    <property type="match status" value="1"/>
</dbReference>
<evidence type="ECO:0000313" key="10">
    <source>
        <dbReference type="EMBL" id="MDS1270158.1"/>
    </source>
</evidence>
<feature type="transmembrane region" description="Helical" evidence="8">
    <location>
        <begin position="138"/>
        <end position="158"/>
    </location>
</feature>
<protein>
    <submittedName>
        <fullName evidence="10">Type VII secretion integral membrane protein EccD</fullName>
    </submittedName>
</protein>
<sequence>MSGYCRVTVTGPQRWADLALPDTVPVATLLPQMVRVVAPDTAETRPGGWSLRTGTGEPLTPDMSLDTAGVREGDVLLLERVSAPARPARVEDVRGAVEDEVDESGGMWTPRTTAAFGMLLAALGPLAVLWTLTVTHPFAGNIAVAGVGALVVLAMMAVAARRSMTAVAHVLLIAAAAWGATATGLATMTVTAGTSPLTVVAFATVGALVLAALGWLVDELALSHVATLVMLAIAGAVVSGTAALVDPAQGVRALAALLALGVGVLPRVALTMGGLAGLDYEVRHSGEVATERFTDTFTASDRILLGIVLGLALATGATLGLLTVLGGTVQDFLLAGLVAWLLLLRSRLFDRIRHVLPLRVCALGGLGVAVVLLPEIAGWLGAWLPALVLAAAVACAVLSLVRLADVPRASLRRTLNVVEIVVVVALCTALAWAMGLFDVVLGLTS</sequence>
<evidence type="ECO:0000313" key="11">
    <source>
        <dbReference type="Proteomes" id="UP001250214"/>
    </source>
</evidence>
<evidence type="ECO:0000256" key="2">
    <source>
        <dbReference type="ARBA" id="ARBA00006162"/>
    </source>
</evidence>
<evidence type="ECO:0000256" key="3">
    <source>
        <dbReference type="ARBA" id="ARBA00022475"/>
    </source>
</evidence>
<dbReference type="InterPro" id="IPR024962">
    <property type="entry name" value="YukD-like"/>
</dbReference>
<keyword evidence="11" id="KW-1185">Reference proteome</keyword>
<accession>A0ABU2H4D3</accession>
<name>A0ABU2H4D3_9ACTN</name>
<feature type="transmembrane region" description="Helical" evidence="8">
    <location>
        <begin position="114"/>
        <end position="132"/>
    </location>
</feature>
<dbReference type="EMBL" id="JAVLVT010000003">
    <property type="protein sequence ID" value="MDS1270158.1"/>
    <property type="molecule type" value="Genomic_DNA"/>
</dbReference>
<dbReference type="RefSeq" id="WP_310911696.1">
    <property type="nucleotide sequence ID" value="NZ_JAVLVT010000003.1"/>
</dbReference>
<feature type="transmembrane region" description="Helical" evidence="8">
    <location>
        <begin position="356"/>
        <end position="376"/>
    </location>
</feature>
<feature type="transmembrane region" description="Helical" evidence="8">
    <location>
        <begin position="197"/>
        <end position="217"/>
    </location>
</feature>
<evidence type="ECO:0000256" key="1">
    <source>
        <dbReference type="ARBA" id="ARBA00004651"/>
    </source>
</evidence>
<comment type="similarity">
    <text evidence="2">Belongs to the EccD/Snm4 family.</text>
</comment>
<reference evidence="11" key="1">
    <citation type="submission" date="2023-07" db="EMBL/GenBank/DDBJ databases">
        <title>Novel species in the genus Lipingzhangella isolated from Sambhar Salt Lake.</title>
        <authorList>
            <person name="Jiya N."/>
            <person name="Kajale S."/>
            <person name="Sharma A."/>
        </authorList>
    </citation>
    <scope>NUCLEOTIDE SEQUENCE [LARGE SCALE GENOMIC DNA]</scope>
    <source>
        <strain evidence="11">LS1_29</strain>
    </source>
</reference>
<evidence type="ECO:0000259" key="9">
    <source>
        <dbReference type="Pfam" id="PF19053"/>
    </source>
</evidence>
<evidence type="ECO:0000256" key="4">
    <source>
        <dbReference type="ARBA" id="ARBA00022692"/>
    </source>
</evidence>
<dbReference type="InterPro" id="IPR006707">
    <property type="entry name" value="T7SS_EccD"/>
</dbReference>
<feature type="transmembrane region" description="Helical" evidence="8">
    <location>
        <begin position="328"/>
        <end position="344"/>
    </location>
</feature>
<gene>
    <name evidence="10" type="primary">eccD</name>
    <name evidence="10" type="ORF">RIF23_07610</name>
</gene>
<feature type="transmembrane region" description="Helical" evidence="8">
    <location>
        <begin position="382"/>
        <end position="403"/>
    </location>
</feature>
<keyword evidence="5 8" id="KW-1133">Transmembrane helix</keyword>